<evidence type="ECO:0000313" key="1">
    <source>
        <dbReference type="EMBL" id="KAJ4441317.1"/>
    </source>
</evidence>
<proteinExistence type="predicted"/>
<comment type="caution">
    <text evidence="1">The sequence shown here is derived from an EMBL/GenBank/DDBJ whole genome shotgun (WGS) entry which is preliminary data.</text>
</comment>
<protein>
    <recommendedName>
        <fullName evidence="3">Reverse transcriptase domain-containing protein</fullName>
    </recommendedName>
</protein>
<dbReference type="Proteomes" id="UP001148838">
    <property type="component" value="Unassembled WGS sequence"/>
</dbReference>
<name>A0ABQ8T5Y6_PERAM</name>
<evidence type="ECO:0000313" key="2">
    <source>
        <dbReference type="Proteomes" id="UP001148838"/>
    </source>
</evidence>
<keyword evidence="2" id="KW-1185">Reference proteome</keyword>
<organism evidence="1 2">
    <name type="scientific">Periplaneta americana</name>
    <name type="common">American cockroach</name>
    <name type="synonym">Blatta americana</name>
    <dbReference type="NCBI Taxonomy" id="6978"/>
    <lineage>
        <taxon>Eukaryota</taxon>
        <taxon>Metazoa</taxon>
        <taxon>Ecdysozoa</taxon>
        <taxon>Arthropoda</taxon>
        <taxon>Hexapoda</taxon>
        <taxon>Insecta</taxon>
        <taxon>Pterygota</taxon>
        <taxon>Neoptera</taxon>
        <taxon>Polyneoptera</taxon>
        <taxon>Dictyoptera</taxon>
        <taxon>Blattodea</taxon>
        <taxon>Blattoidea</taxon>
        <taxon>Blattidae</taxon>
        <taxon>Blattinae</taxon>
        <taxon>Periplaneta</taxon>
    </lineage>
</organism>
<dbReference type="EMBL" id="JAJSOF020000015">
    <property type="protein sequence ID" value="KAJ4441317.1"/>
    <property type="molecule type" value="Genomic_DNA"/>
</dbReference>
<accession>A0ABQ8T5Y6</accession>
<sequence>MARRRENQTVQGERNSVTVNSQHYVEMLRTFSSTRTAYVMPLPLSPTLFNFYIDEVTRARYEDKSKFLPNSYAVNCLLFADDIAIITNSEDN</sequence>
<evidence type="ECO:0008006" key="3">
    <source>
        <dbReference type="Google" id="ProtNLM"/>
    </source>
</evidence>
<gene>
    <name evidence="1" type="ORF">ANN_11171</name>
</gene>
<reference evidence="1 2" key="1">
    <citation type="journal article" date="2022" name="Allergy">
        <title>Genome assembly and annotation of Periplaneta americana reveal a comprehensive cockroach allergen profile.</title>
        <authorList>
            <person name="Wang L."/>
            <person name="Xiong Q."/>
            <person name="Saelim N."/>
            <person name="Wang L."/>
            <person name="Nong W."/>
            <person name="Wan A.T."/>
            <person name="Shi M."/>
            <person name="Liu X."/>
            <person name="Cao Q."/>
            <person name="Hui J.H.L."/>
            <person name="Sookrung N."/>
            <person name="Leung T.F."/>
            <person name="Tungtrongchitr A."/>
            <person name="Tsui S.K.W."/>
        </authorList>
    </citation>
    <scope>NUCLEOTIDE SEQUENCE [LARGE SCALE GENOMIC DNA]</scope>
    <source>
        <strain evidence="1">PWHHKU_190912</strain>
    </source>
</reference>